<feature type="compositionally biased region" description="Basic and acidic residues" evidence="10">
    <location>
        <begin position="779"/>
        <end position="796"/>
    </location>
</feature>
<keyword evidence="3 7" id="KW-0547">Nucleotide-binding</keyword>
<organism evidence="12 13">
    <name type="scientific">Tetrahymena thermophila (strain SB210)</name>
    <dbReference type="NCBI Taxonomy" id="312017"/>
    <lineage>
        <taxon>Eukaryota</taxon>
        <taxon>Sar</taxon>
        <taxon>Alveolata</taxon>
        <taxon>Ciliophora</taxon>
        <taxon>Intramacronucleata</taxon>
        <taxon>Oligohymenophorea</taxon>
        <taxon>Hymenostomatida</taxon>
        <taxon>Tetrahymenina</taxon>
        <taxon>Tetrahymenidae</taxon>
        <taxon>Tetrahymena</taxon>
    </lineage>
</organism>
<feature type="coiled-coil region" evidence="9">
    <location>
        <begin position="1123"/>
        <end position="1195"/>
    </location>
</feature>
<feature type="compositionally biased region" description="Low complexity" evidence="10">
    <location>
        <begin position="626"/>
        <end position="638"/>
    </location>
</feature>
<accession>I7M3K9</accession>
<gene>
    <name evidence="12" type="ORF">TTHERM_00473190</name>
</gene>
<keyword evidence="9" id="KW-0175">Coiled coil</keyword>
<evidence type="ECO:0000256" key="2">
    <source>
        <dbReference type="ARBA" id="ARBA00022679"/>
    </source>
</evidence>
<dbReference type="STRING" id="312017.I7M3K9"/>
<dbReference type="PROSITE" id="PS00108">
    <property type="entry name" value="PROTEIN_KINASE_ST"/>
    <property type="match status" value="1"/>
</dbReference>
<feature type="compositionally biased region" description="Polar residues" evidence="10">
    <location>
        <begin position="79"/>
        <end position="110"/>
    </location>
</feature>
<feature type="region of interest" description="Disordered" evidence="10">
    <location>
        <begin position="811"/>
        <end position="849"/>
    </location>
</feature>
<keyword evidence="4 12" id="KW-0418">Kinase</keyword>
<evidence type="ECO:0000256" key="8">
    <source>
        <dbReference type="PIRSR" id="PIRSR630616-3"/>
    </source>
</evidence>
<dbReference type="PROSITE" id="PS50011">
    <property type="entry name" value="PROTEIN_KINASE_DOM"/>
    <property type="match status" value="1"/>
</dbReference>
<evidence type="ECO:0000256" key="4">
    <source>
        <dbReference type="ARBA" id="ARBA00022777"/>
    </source>
</evidence>
<dbReference type="InterPro" id="IPR000719">
    <property type="entry name" value="Prot_kinase_dom"/>
</dbReference>
<dbReference type="PANTHER" id="PTHR24350">
    <property type="entry name" value="SERINE/THREONINE-PROTEIN KINASE IAL-RELATED"/>
    <property type="match status" value="1"/>
</dbReference>
<evidence type="ECO:0000256" key="7">
    <source>
        <dbReference type="PIRSR" id="PIRSR630616-2"/>
    </source>
</evidence>
<evidence type="ECO:0000256" key="5">
    <source>
        <dbReference type="ARBA" id="ARBA00022840"/>
    </source>
</evidence>
<feature type="cross-link" description="Glycyl lysine isopeptide (Lys-Gly) (interchain with G-Cter in SUMO2)" evidence="8">
    <location>
        <position position="316"/>
    </location>
</feature>
<dbReference type="InterPro" id="IPR011009">
    <property type="entry name" value="Kinase-like_dom_sf"/>
</dbReference>
<feature type="compositionally biased region" description="Low complexity" evidence="10">
    <location>
        <begin position="58"/>
        <end position="71"/>
    </location>
</feature>
<feature type="compositionally biased region" description="Polar residues" evidence="10">
    <location>
        <begin position="834"/>
        <end position="849"/>
    </location>
</feature>
<dbReference type="Proteomes" id="UP000009168">
    <property type="component" value="Unassembled WGS sequence"/>
</dbReference>
<dbReference type="SUPFAM" id="SSF56112">
    <property type="entry name" value="Protein kinase-like (PK-like)"/>
    <property type="match status" value="1"/>
</dbReference>
<dbReference type="GeneID" id="7832461"/>
<evidence type="ECO:0000256" key="10">
    <source>
        <dbReference type="SAM" id="MobiDB-lite"/>
    </source>
</evidence>
<evidence type="ECO:0000256" key="9">
    <source>
        <dbReference type="SAM" id="Coils"/>
    </source>
</evidence>
<dbReference type="KEGG" id="tet:TTHERM_00473190"/>
<feature type="region of interest" description="Disordered" evidence="10">
    <location>
        <begin position="762"/>
        <end position="796"/>
    </location>
</feature>
<sequence length="1365" mass="158686">MNKDKTPKSLTASNSAQSLKISQTSNQNQDYTKQAKGSTTPKSSQNLSLQYDEKKKTQLTSSQKLTSSTQSPKGVPQLKLTSSGHTNSPINKTPKQNIGSQTPQASQFSYSNQKNIIKTDKPTTPRILKKKVGTKSNDQKIIDNKGTMNVASQQAQSTYFSERLLTIQPKIEGLSLTYLKTKKYIASGQYSRIYQVVDENFLVSQGKVDTNNPNNYYALKEIQKAIIKENKLTNRIQSEIEIMYKQQNNEHIIKLYTHFEDSFTVYLVMEYVEGWNLKQLSYVQTLDKNLKISIISQIGQGIKYLHEQNIIHRDLKPDNILISNNNQVKISDFGWSNYFPQNNRKRITRLQTPQNKFSPFVCPDITLMMGHSEKVDIWCYGMLIYFILSDGNYPYGIPENYISAEQSVINNAEANMRQNIFLFDPNIELQFPKSTELISAMLNKEQNQRPTIIEVLNHQFFKCQKALSELEGENKLNNSNPAMKANILEEFRLESPSKRLMPQESARDQPKDHVKNEGDTILQKIKEESNQSVRISIANTEKKNLNRISLNELVKNMNVQQSSSVIDGIRSSIPRMSFALNNTGNNTNEIRKTIKKEQESYKTIEEINQLIMHDENLLDNPFESDQNQSPSQQSNQKQNIGIQNNNLILGVSDPMFNRLSYKQQKEYLENDYQKDLQKKLDEQIQVMLEQERLQREEEQRKQEEMKSALDQLTSVMADLLKNDEQLLQQEQEVYQNKLHALKEEDNEEDEEGYDQQPYKYKYQQQDESPHKEEEEEINEENKDSLQESQNRDSSQEHQIDFDKFEQFNPNQVDTQSQIKQKLKQQKHQQLEVINESNSESVGQSSTFTTQNQIQESTQYSNYQQIDSSIAVPLSGIEQSNVVPLQGIQDSNAIPFQEMQQSNVVPLQGIQESYVVPFSGKQDEGLQKSNTLESLQPITPINKKESKTNLKKNSSQVIQKVFSQIFGEENLLERESKFKGSNLEDEFLIKNASLFLNLKQNQSISQNKDNSQQEQDQKSQANISKEIFKQNKLLLNSLKDNPTEINNILEERLKVLRGEKDDLLQSIQESQKDVDRLKAYYLRNKDYRLNDLDCPLSLKTFMTITDIEKCQNLEFIKYQNKEIIDELTAEKEQKNKILEMQQKAGQVIALKWGELQLKAQELRDKLDQIQEQERNMEEMNQKISVLNKQIQKYKQFQDLEQLKDSILNSRDSFNGLGGDHQYEESELKELLQKVSTLNKNPVIQQAISQYPTLRDRLRELDQKEYKILQEQINIAAESYEAAKQEFEKRKEEIEQQYQQKKNLQDQFYSAKIQELDLKISCVKANNITLIDQAELEQQRQVKKHLEQEIQQLEAWIESYKEKQINK</sequence>
<name>I7M3K9_TETTS</name>
<evidence type="ECO:0000256" key="1">
    <source>
        <dbReference type="ARBA" id="ARBA00022527"/>
    </source>
</evidence>
<evidence type="ECO:0000313" key="12">
    <source>
        <dbReference type="EMBL" id="EAS03657.2"/>
    </source>
</evidence>
<dbReference type="InterPro" id="IPR030616">
    <property type="entry name" value="Aur-like"/>
</dbReference>
<feature type="coiled-coil region" evidence="9">
    <location>
        <begin position="1219"/>
        <end position="1305"/>
    </location>
</feature>
<feature type="compositionally biased region" description="Polar residues" evidence="10">
    <location>
        <begin position="8"/>
        <end position="49"/>
    </location>
</feature>
<feature type="binding site" evidence="7">
    <location>
        <position position="220"/>
    </location>
    <ligand>
        <name>ATP</name>
        <dbReference type="ChEBI" id="CHEBI:30616"/>
    </ligand>
</feature>
<dbReference type="RefSeq" id="XP_001023902.2">
    <property type="nucleotide sequence ID" value="XM_001023902.2"/>
</dbReference>
<dbReference type="InterPro" id="IPR008271">
    <property type="entry name" value="Ser/Thr_kinase_AS"/>
</dbReference>
<feature type="region of interest" description="Disordered" evidence="10">
    <location>
        <begin position="619"/>
        <end position="638"/>
    </location>
</feature>
<evidence type="ECO:0000313" key="13">
    <source>
        <dbReference type="Proteomes" id="UP000009168"/>
    </source>
</evidence>
<dbReference type="SMART" id="SM00220">
    <property type="entry name" value="S_TKc"/>
    <property type="match status" value="1"/>
</dbReference>
<dbReference type="GO" id="GO:0004674">
    <property type="term" value="F:protein serine/threonine kinase activity"/>
    <property type="evidence" value="ECO:0007669"/>
    <property type="project" value="UniProtKB-KW"/>
</dbReference>
<keyword evidence="13" id="KW-1185">Reference proteome</keyword>
<keyword evidence="2" id="KW-0808">Transferase</keyword>
<keyword evidence="1" id="KW-0723">Serine/threonine-protein kinase</keyword>
<feature type="region of interest" description="Disordered" evidence="10">
    <location>
        <begin position="1"/>
        <end position="110"/>
    </location>
</feature>
<dbReference type="eggNOG" id="KOG0580">
    <property type="taxonomic scope" value="Eukaryota"/>
</dbReference>
<protein>
    <submittedName>
        <fullName evidence="12">Kinase domain protein</fullName>
    </submittedName>
</protein>
<dbReference type="Pfam" id="PF00069">
    <property type="entry name" value="Pkinase"/>
    <property type="match status" value="1"/>
</dbReference>
<evidence type="ECO:0000259" key="11">
    <source>
        <dbReference type="PROSITE" id="PS50011"/>
    </source>
</evidence>
<feature type="domain" description="Protein kinase" evidence="11">
    <location>
        <begin position="179"/>
        <end position="461"/>
    </location>
</feature>
<dbReference type="GO" id="GO:0005524">
    <property type="term" value="F:ATP binding"/>
    <property type="evidence" value="ECO:0007669"/>
    <property type="project" value="UniProtKB-KW"/>
</dbReference>
<proteinExistence type="predicted"/>
<feature type="coiled-coil region" evidence="9">
    <location>
        <begin position="1334"/>
        <end position="1361"/>
    </location>
</feature>
<feature type="active site" description="Proton acceptor" evidence="6">
    <location>
        <position position="314"/>
    </location>
</feature>
<feature type="coiled-coil region" evidence="9">
    <location>
        <begin position="1045"/>
        <end position="1072"/>
    </location>
</feature>
<feature type="binding site" evidence="7">
    <location>
        <position position="332"/>
    </location>
    <ligand>
        <name>ATP</name>
        <dbReference type="ChEBI" id="CHEBI:30616"/>
    </ligand>
</feature>
<dbReference type="Gene3D" id="1.10.510.10">
    <property type="entry name" value="Transferase(Phosphotransferase) domain 1"/>
    <property type="match status" value="1"/>
</dbReference>
<evidence type="ECO:0000256" key="6">
    <source>
        <dbReference type="PIRSR" id="PIRSR630616-1"/>
    </source>
</evidence>
<dbReference type="InParanoid" id="I7M3K9"/>
<evidence type="ECO:0000256" key="3">
    <source>
        <dbReference type="ARBA" id="ARBA00022741"/>
    </source>
</evidence>
<keyword evidence="5 7" id="KW-0067">ATP-binding</keyword>
<reference evidence="13" key="1">
    <citation type="journal article" date="2006" name="PLoS Biol.">
        <title>Macronuclear genome sequence of the ciliate Tetrahymena thermophila, a model eukaryote.</title>
        <authorList>
            <person name="Eisen J.A."/>
            <person name="Coyne R.S."/>
            <person name="Wu M."/>
            <person name="Wu D."/>
            <person name="Thiagarajan M."/>
            <person name="Wortman J.R."/>
            <person name="Badger J.H."/>
            <person name="Ren Q."/>
            <person name="Amedeo P."/>
            <person name="Jones K.M."/>
            <person name="Tallon L.J."/>
            <person name="Delcher A.L."/>
            <person name="Salzberg S.L."/>
            <person name="Silva J.C."/>
            <person name="Haas B.J."/>
            <person name="Majoros W.H."/>
            <person name="Farzad M."/>
            <person name="Carlton J.M."/>
            <person name="Smith R.K. Jr."/>
            <person name="Garg J."/>
            <person name="Pearlman R.E."/>
            <person name="Karrer K.M."/>
            <person name="Sun L."/>
            <person name="Manning G."/>
            <person name="Elde N.C."/>
            <person name="Turkewitz A.P."/>
            <person name="Asai D.J."/>
            <person name="Wilkes D.E."/>
            <person name="Wang Y."/>
            <person name="Cai H."/>
            <person name="Collins K."/>
            <person name="Stewart B.A."/>
            <person name="Lee S.R."/>
            <person name="Wilamowska K."/>
            <person name="Weinberg Z."/>
            <person name="Ruzzo W.L."/>
            <person name="Wloga D."/>
            <person name="Gaertig J."/>
            <person name="Frankel J."/>
            <person name="Tsao C.-C."/>
            <person name="Gorovsky M.A."/>
            <person name="Keeling P.J."/>
            <person name="Waller R.F."/>
            <person name="Patron N.J."/>
            <person name="Cherry J.M."/>
            <person name="Stover N.A."/>
            <person name="Krieger C.J."/>
            <person name="del Toro C."/>
            <person name="Ryder H.F."/>
            <person name="Williamson S.C."/>
            <person name="Barbeau R.A."/>
            <person name="Hamilton E.P."/>
            <person name="Orias E."/>
        </authorList>
    </citation>
    <scope>NUCLEOTIDE SEQUENCE [LARGE SCALE GENOMIC DNA]</scope>
    <source>
        <strain evidence="13">SB210</strain>
    </source>
</reference>
<dbReference type="EMBL" id="GG662472">
    <property type="protein sequence ID" value="EAS03657.2"/>
    <property type="molecule type" value="Genomic_DNA"/>
</dbReference>